<dbReference type="EMBL" id="DXEW01000005">
    <property type="protein sequence ID" value="HIX49835.1"/>
    <property type="molecule type" value="Genomic_DNA"/>
</dbReference>
<name>A0A9D1VZG9_9FIRM</name>
<keyword evidence="6" id="KW-0997">Cell inner membrane</keyword>
<keyword evidence="8 14" id="KW-0808">Transferase</keyword>
<feature type="transmembrane region" description="Helical" evidence="12">
    <location>
        <begin position="429"/>
        <end position="456"/>
    </location>
</feature>
<dbReference type="GO" id="GO:0005886">
    <property type="term" value="C:plasma membrane"/>
    <property type="evidence" value="ECO:0007669"/>
    <property type="project" value="UniProtKB-SubCell"/>
</dbReference>
<keyword evidence="11 12" id="KW-0472">Membrane</keyword>
<dbReference type="AlphaFoldDB" id="A0A9D1VZG9"/>
<keyword evidence="9 12" id="KW-0812">Transmembrane</keyword>
<dbReference type="Proteomes" id="UP000886847">
    <property type="component" value="Unassembled WGS sequence"/>
</dbReference>
<organism evidence="14 15">
    <name type="scientific">Candidatus Borkfalkia faecavium</name>
    <dbReference type="NCBI Taxonomy" id="2838508"/>
    <lineage>
        <taxon>Bacteria</taxon>
        <taxon>Bacillati</taxon>
        <taxon>Bacillota</taxon>
        <taxon>Clostridia</taxon>
        <taxon>Christensenellales</taxon>
        <taxon>Christensenellaceae</taxon>
        <taxon>Candidatus Borkfalkia</taxon>
    </lineage>
</organism>
<comment type="similarity">
    <text evidence="3">Belongs to the glycosyltransferase 2 family. OpgH subfamily.</text>
</comment>
<evidence type="ECO:0000256" key="2">
    <source>
        <dbReference type="ARBA" id="ARBA00005001"/>
    </source>
</evidence>
<comment type="pathway">
    <text evidence="2">Glycan metabolism; osmoregulated periplasmic glucan (OPG) biosynthesis.</text>
</comment>
<feature type="transmembrane region" description="Helical" evidence="12">
    <location>
        <begin position="16"/>
        <end position="37"/>
    </location>
</feature>
<dbReference type="Gene3D" id="3.90.550.10">
    <property type="entry name" value="Spore Coat Polysaccharide Biosynthesis Protein SpsA, Chain A"/>
    <property type="match status" value="1"/>
</dbReference>
<evidence type="ECO:0000256" key="1">
    <source>
        <dbReference type="ARBA" id="ARBA00004429"/>
    </source>
</evidence>
<evidence type="ECO:0000256" key="3">
    <source>
        <dbReference type="ARBA" id="ARBA00009337"/>
    </source>
</evidence>
<keyword evidence="7 14" id="KW-0328">Glycosyltransferase</keyword>
<keyword evidence="10 12" id="KW-1133">Transmembrane helix</keyword>
<evidence type="ECO:0000313" key="14">
    <source>
        <dbReference type="EMBL" id="HIX49835.1"/>
    </source>
</evidence>
<feature type="transmembrane region" description="Helical" evidence="12">
    <location>
        <begin position="506"/>
        <end position="526"/>
    </location>
</feature>
<gene>
    <name evidence="14" type="ORF">H9851_00930</name>
</gene>
<evidence type="ECO:0000256" key="6">
    <source>
        <dbReference type="ARBA" id="ARBA00022519"/>
    </source>
</evidence>
<dbReference type="InterPro" id="IPR029044">
    <property type="entry name" value="Nucleotide-diphossugar_trans"/>
</dbReference>
<evidence type="ECO:0000256" key="4">
    <source>
        <dbReference type="ARBA" id="ARBA00020585"/>
    </source>
</evidence>
<feature type="transmembrane region" description="Helical" evidence="12">
    <location>
        <begin position="57"/>
        <end position="76"/>
    </location>
</feature>
<evidence type="ECO:0000256" key="9">
    <source>
        <dbReference type="ARBA" id="ARBA00022692"/>
    </source>
</evidence>
<feature type="transmembrane region" description="Helical" evidence="12">
    <location>
        <begin position="397"/>
        <end position="422"/>
    </location>
</feature>
<dbReference type="SUPFAM" id="SSF53448">
    <property type="entry name" value="Nucleotide-diphospho-sugar transferases"/>
    <property type="match status" value="1"/>
</dbReference>
<evidence type="ECO:0000256" key="11">
    <source>
        <dbReference type="ARBA" id="ARBA00023136"/>
    </source>
</evidence>
<dbReference type="InterPro" id="IPR001173">
    <property type="entry name" value="Glyco_trans_2-like"/>
</dbReference>
<evidence type="ECO:0000256" key="7">
    <source>
        <dbReference type="ARBA" id="ARBA00022676"/>
    </source>
</evidence>
<protein>
    <recommendedName>
        <fullName evidence="4">Glucans biosynthesis glucosyltransferase H</fullName>
    </recommendedName>
</protein>
<sequence>MSELRHRQEKLLKKSPALYIVMLAVWAVLCVALWYYFSRGFVSPPFEEGVSPNLALRIAAVVLLVLNAVFISYFWLNGVKDFLYVIWFTLARRRLERGYRRVLSADVSEADDLVLMLYCTCNDFDGDSLERCMRQSYRNCSTVILDDSTQEEYKAAVDAFAARHHLRVVRRADRKGFKAGNINNFLLSDEVKASGYSYAVILDSDEVIPPDFIRECLRYFAVYDNVGIVQANHIATRNRNFFMKLFHIGVNSHWPTYQMMKHRYGFSSMLGHGAMIRRDCYEAAGGFPHLVAEDLCLSIEMRNLGYTVAFAPNIICEEEYPVDYVAFKKRHSKWTQGNLEFIKKYTGKIARADMRWFEKLDIVLFTYNLPLTAIFALYILLNIVLLPVMGVEIGRVYPLWMLVPTIVFFFSPMLNDVFTWLFRINIFRFLFYQLCVIVLYGSMFFTSLVSALLGMLGKKAKFIVTPKNSHRMTFVHALRVQWKELAFSTAFIAVSLIFIRSFWPVFLIAMTGYLSFFLLFFANYRYAPGEADDIDRETAAVTLDQNGLLGRRRLKKTALPAN</sequence>
<reference evidence="14" key="1">
    <citation type="journal article" date="2021" name="PeerJ">
        <title>Extensive microbial diversity within the chicken gut microbiome revealed by metagenomics and culture.</title>
        <authorList>
            <person name="Gilroy R."/>
            <person name="Ravi A."/>
            <person name="Getino M."/>
            <person name="Pursley I."/>
            <person name="Horton D.L."/>
            <person name="Alikhan N.F."/>
            <person name="Baker D."/>
            <person name="Gharbi K."/>
            <person name="Hall N."/>
            <person name="Watson M."/>
            <person name="Adriaenssens E.M."/>
            <person name="Foster-Nyarko E."/>
            <person name="Jarju S."/>
            <person name="Secka A."/>
            <person name="Antonio M."/>
            <person name="Oren A."/>
            <person name="Chaudhuri R.R."/>
            <person name="La Ragione R."/>
            <person name="Hildebrand F."/>
            <person name="Pallen M.J."/>
        </authorList>
    </citation>
    <scope>NUCLEOTIDE SEQUENCE</scope>
    <source>
        <strain evidence="14">2189</strain>
    </source>
</reference>
<dbReference type="PANTHER" id="PTHR43867:SF5">
    <property type="entry name" value="GLUCANS BIOSYNTHESIS GLUCOSYLTRANSFERASE H"/>
    <property type="match status" value="1"/>
</dbReference>
<feature type="domain" description="Glycosyltransferase 2-like" evidence="13">
    <location>
        <begin position="200"/>
        <end position="410"/>
    </location>
</feature>
<keyword evidence="5" id="KW-1003">Cell membrane</keyword>
<dbReference type="InterPro" id="IPR050321">
    <property type="entry name" value="Glycosyltr_2/OpgH_subfam"/>
</dbReference>
<evidence type="ECO:0000256" key="5">
    <source>
        <dbReference type="ARBA" id="ARBA00022475"/>
    </source>
</evidence>
<reference evidence="14" key="2">
    <citation type="submission" date="2021-04" db="EMBL/GenBank/DDBJ databases">
        <authorList>
            <person name="Gilroy R."/>
        </authorList>
    </citation>
    <scope>NUCLEOTIDE SEQUENCE</scope>
    <source>
        <strain evidence="14">2189</strain>
    </source>
</reference>
<evidence type="ECO:0000256" key="12">
    <source>
        <dbReference type="SAM" id="Phobius"/>
    </source>
</evidence>
<comment type="subcellular location">
    <subcellularLocation>
        <location evidence="1">Cell inner membrane</location>
        <topology evidence="1">Multi-pass membrane protein</topology>
    </subcellularLocation>
</comment>
<accession>A0A9D1VZG9</accession>
<dbReference type="Pfam" id="PF13632">
    <property type="entry name" value="Glyco_trans_2_3"/>
    <property type="match status" value="1"/>
</dbReference>
<comment type="caution">
    <text evidence="14">The sequence shown here is derived from an EMBL/GenBank/DDBJ whole genome shotgun (WGS) entry which is preliminary data.</text>
</comment>
<evidence type="ECO:0000259" key="13">
    <source>
        <dbReference type="Pfam" id="PF13632"/>
    </source>
</evidence>
<dbReference type="PANTHER" id="PTHR43867">
    <property type="entry name" value="CELLULOSE SYNTHASE CATALYTIC SUBUNIT A [UDP-FORMING]"/>
    <property type="match status" value="1"/>
</dbReference>
<feature type="transmembrane region" description="Helical" evidence="12">
    <location>
        <begin position="362"/>
        <end position="385"/>
    </location>
</feature>
<evidence type="ECO:0000313" key="15">
    <source>
        <dbReference type="Proteomes" id="UP000886847"/>
    </source>
</evidence>
<evidence type="ECO:0000256" key="8">
    <source>
        <dbReference type="ARBA" id="ARBA00022679"/>
    </source>
</evidence>
<proteinExistence type="inferred from homology"/>
<evidence type="ECO:0000256" key="10">
    <source>
        <dbReference type="ARBA" id="ARBA00022989"/>
    </source>
</evidence>
<dbReference type="GO" id="GO:0016758">
    <property type="term" value="F:hexosyltransferase activity"/>
    <property type="evidence" value="ECO:0007669"/>
    <property type="project" value="TreeGrafter"/>
</dbReference>